<evidence type="ECO:0000313" key="3">
    <source>
        <dbReference type="Proteomes" id="UP000588098"/>
    </source>
</evidence>
<dbReference type="RefSeq" id="WP_184574197.1">
    <property type="nucleotide sequence ID" value="NZ_JACHJL010000011.1"/>
</dbReference>
<protein>
    <recommendedName>
        <fullName evidence="4">Chaplin domain-containing protein</fullName>
    </recommendedName>
</protein>
<feature type="chain" id="PRO_5030719680" description="Chaplin domain-containing protein" evidence="1">
    <location>
        <begin position="26"/>
        <end position="83"/>
    </location>
</feature>
<name>A0A7W9QDP2_9ACTN</name>
<organism evidence="2 3">
    <name type="scientific">Streptomyces zagrosensis</name>
    <dbReference type="NCBI Taxonomy" id="1042984"/>
    <lineage>
        <taxon>Bacteria</taxon>
        <taxon>Bacillati</taxon>
        <taxon>Actinomycetota</taxon>
        <taxon>Actinomycetes</taxon>
        <taxon>Kitasatosporales</taxon>
        <taxon>Streptomycetaceae</taxon>
        <taxon>Streptomyces</taxon>
    </lineage>
</organism>
<dbReference type="AlphaFoldDB" id="A0A7W9QDP2"/>
<proteinExistence type="predicted"/>
<sequence>MKRTRFATLLLAVIAVLVSAAAVQADDREEKPQYVIDAAKGGGGIAHNNVNILTCFQLPILPIPLLSNYQHSVDCSKSSKVAR</sequence>
<dbReference type="Proteomes" id="UP000588098">
    <property type="component" value="Unassembled WGS sequence"/>
</dbReference>
<dbReference type="EMBL" id="JACHJL010000011">
    <property type="protein sequence ID" value="MBB5937317.1"/>
    <property type="molecule type" value="Genomic_DNA"/>
</dbReference>
<keyword evidence="1" id="KW-0732">Signal</keyword>
<accession>A0A7W9QDP2</accession>
<evidence type="ECO:0000256" key="1">
    <source>
        <dbReference type="SAM" id="SignalP"/>
    </source>
</evidence>
<feature type="signal peptide" evidence="1">
    <location>
        <begin position="1"/>
        <end position="25"/>
    </location>
</feature>
<evidence type="ECO:0000313" key="2">
    <source>
        <dbReference type="EMBL" id="MBB5937317.1"/>
    </source>
</evidence>
<evidence type="ECO:0008006" key="4">
    <source>
        <dbReference type="Google" id="ProtNLM"/>
    </source>
</evidence>
<reference evidence="2 3" key="1">
    <citation type="submission" date="2020-08" db="EMBL/GenBank/DDBJ databases">
        <title>Genomic Encyclopedia of Type Strains, Phase III (KMG-III): the genomes of soil and plant-associated and newly described type strains.</title>
        <authorList>
            <person name="Whitman W."/>
        </authorList>
    </citation>
    <scope>NUCLEOTIDE SEQUENCE [LARGE SCALE GENOMIC DNA]</scope>
    <source>
        <strain evidence="2 3">CECT 8305</strain>
    </source>
</reference>
<gene>
    <name evidence="2" type="ORF">FHS42_004396</name>
</gene>
<comment type="caution">
    <text evidence="2">The sequence shown here is derived from an EMBL/GenBank/DDBJ whole genome shotgun (WGS) entry which is preliminary data.</text>
</comment>
<keyword evidence="3" id="KW-1185">Reference proteome</keyword>